<comment type="caution">
    <text evidence="2">The sequence shown here is derived from an EMBL/GenBank/DDBJ whole genome shotgun (WGS) entry which is preliminary data.</text>
</comment>
<proteinExistence type="predicted"/>
<feature type="region of interest" description="Disordered" evidence="1">
    <location>
        <begin position="1"/>
        <end position="74"/>
    </location>
</feature>
<evidence type="ECO:0000256" key="1">
    <source>
        <dbReference type="SAM" id="MobiDB-lite"/>
    </source>
</evidence>
<gene>
    <name evidence="2" type="ORF">AV530_008171</name>
</gene>
<sequence length="155" mass="17068">MGKICEQQAKPAMPAGGKTTLTHLLASPSSTASPSLIKDTSEESVQVHQSRGESSQLYRLQAPQRQRHQRAGWISPDEHMELALIITQHISWKPTQCLEDTKTQTTGKRIWSKRCGSQSLAKRKGIVKEPRLDVFLLCLMPAAASNQDTSSCGKS</sequence>
<feature type="compositionally biased region" description="Polar residues" evidence="1">
    <location>
        <begin position="43"/>
        <end position="58"/>
    </location>
</feature>
<dbReference type="AlphaFoldDB" id="A0A1V4KUR8"/>
<dbReference type="EMBL" id="LSYS01001584">
    <property type="protein sequence ID" value="OPJ88166.1"/>
    <property type="molecule type" value="Genomic_DNA"/>
</dbReference>
<evidence type="ECO:0000313" key="2">
    <source>
        <dbReference type="EMBL" id="OPJ88166.1"/>
    </source>
</evidence>
<keyword evidence="3" id="KW-1185">Reference proteome</keyword>
<reference evidence="2 3" key="1">
    <citation type="submission" date="2016-02" db="EMBL/GenBank/DDBJ databases">
        <title>Band-tailed pigeon sequencing and assembly.</title>
        <authorList>
            <person name="Soares A.E."/>
            <person name="Novak B.J."/>
            <person name="Rice E.S."/>
            <person name="O'Connell B."/>
            <person name="Chang D."/>
            <person name="Weber S."/>
            <person name="Shapiro B."/>
        </authorList>
    </citation>
    <scope>NUCLEOTIDE SEQUENCE [LARGE SCALE GENOMIC DNA]</scope>
    <source>
        <strain evidence="2">BTP2013</strain>
        <tissue evidence="2">Blood</tissue>
    </source>
</reference>
<organism evidence="2 3">
    <name type="scientific">Patagioenas fasciata monilis</name>
    <dbReference type="NCBI Taxonomy" id="372326"/>
    <lineage>
        <taxon>Eukaryota</taxon>
        <taxon>Metazoa</taxon>
        <taxon>Chordata</taxon>
        <taxon>Craniata</taxon>
        <taxon>Vertebrata</taxon>
        <taxon>Euteleostomi</taxon>
        <taxon>Archelosauria</taxon>
        <taxon>Archosauria</taxon>
        <taxon>Dinosauria</taxon>
        <taxon>Saurischia</taxon>
        <taxon>Theropoda</taxon>
        <taxon>Coelurosauria</taxon>
        <taxon>Aves</taxon>
        <taxon>Neognathae</taxon>
        <taxon>Neoaves</taxon>
        <taxon>Columbimorphae</taxon>
        <taxon>Columbiformes</taxon>
        <taxon>Columbidae</taxon>
        <taxon>Patagioenas</taxon>
    </lineage>
</organism>
<dbReference type="Proteomes" id="UP000190648">
    <property type="component" value="Unassembled WGS sequence"/>
</dbReference>
<accession>A0A1V4KUR8</accession>
<evidence type="ECO:0000313" key="3">
    <source>
        <dbReference type="Proteomes" id="UP000190648"/>
    </source>
</evidence>
<protein>
    <submittedName>
        <fullName evidence="2">Uncharacterized protein</fullName>
    </submittedName>
</protein>
<name>A0A1V4KUR8_PATFA</name>
<feature type="compositionally biased region" description="Low complexity" evidence="1">
    <location>
        <begin position="19"/>
        <end position="36"/>
    </location>
</feature>